<accession>A0ABT5CFV2</accession>
<sequence>MIELGDRRYALPARKTVVFCVDGCGPEYLDQALADGLMPRLAGTLAAGGLYVRGRGQVPSFTNPNNVSIVTGQPPCVHGISGNYYLDAATGEEVPMNDPRFLRVPTLFEKMEQAGVRTLCVTAKDKLRALLGACREGGPRPISLSAEKAHEQAIPEHGIGSITAAVGRENPSIYDWDISHYAMEMGLALHERLSATLLYVSLTDYVQHKEPPRGPMSDRFYARFDALFGEYLDAGFVCGITADHGMNDKTAEDGSPNVRYLDDALREAGLSGFRVILPITDPYVVHHGALGSYATVYLGAPDDGARAAQILALIPGLELVLSREEAAQRFALPPDRIGDLVILGDRHTVLGKSAAYHDLSAVQRGLRSHGGLHEAEVPILASHPLRPGERAWLLGAEAAKEDEDAARGRPSALSNADVFDLVLNRLSTAMA</sequence>
<keyword evidence="1" id="KW-0378">Hydrolase</keyword>
<organism evidence="1 2">
    <name type="scientific">Sorangium atrum</name>
    <dbReference type="NCBI Taxonomy" id="2995308"/>
    <lineage>
        <taxon>Bacteria</taxon>
        <taxon>Pseudomonadati</taxon>
        <taxon>Myxococcota</taxon>
        <taxon>Polyangia</taxon>
        <taxon>Polyangiales</taxon>
        <taxon>Polyangiaceae</taxon>
        <taxon>Sorangium</taxon>
    </lineage>
</organism>
<evidence type="ECO:0000313" key="1">
    <source>
        <dbReference type="EMBL" id="MDC0685272.1"/>
    </source>
</evidence>
<protein>
    <submittedName>
        <fullName evidence="1">Phosphonoacetate hydrolase</fullName>
        <ecNumber evidence="1">3.11.1.2</ecNumber>
    </submittedName>
</protein>
<dbReference type="InterPro" id="IPR012710">
    <property type="entry name" value="Phosphonoacetate_hydro"/>
</dbReference>
<dbReference type="RefSeq" id="WP_272103454.1">
    <property type="nucleotide sequence ID" value="NZ_JAQNDK010000006.1"/>
</dbReference>
<dbReference type="EC" id="3.11.1.2" evidence="1"/>
<dbReference type="Pfam" id="PF01663">
    <property type="entry name" value="Phosphodiest"/>
    <property type="match status" value="1"/>
</dbReference>
<dbReference type="Gene3D" id="3.40.720.10">
    <property type="entry name" value="Alkaline Phosphatase, subunit A"/>
    <property type="match status" value="1"/>
</dbReference>
<dbReference type="SUPFAM" id="SSF53649">
    <property type="entry name" value="Alkaline phosphatase-like"/>
    <property type="match status" value="1"/>
</dbReference>
<reference evidence="1 2" key="1">
    <citation type="submission" date="2023-01" db="EMBL/GenBank/DDBJ databases">
        <title>Minimal conservation of predation-associated metabolite biosynthetic gene clusters underscores biosynthetic potential of Myxococcota including descriptions for ten novel species: Archangium lansinium sp. nov., Myxococcus landrumus sp. nov., Nannocystis bai.</title>
        <authorList>
            <person name="Ahearne A."/>
            <person name="Stevens C."/>
            <person name="Dowd S."/>
        </authorList>
    </citation>
    <scope>NUCLEOTIDE SEQUENCE [LARGE SCALE GENOMIC DNA]</scope>
    <source>
        <strain evidence="1 2">WIWO2</strain>
    </source>
</reference>
<dbReference type="InterPro" id="IPR017850">
    <property type="entry name" value="Alkaline_phosphatase_core_sf"/>
</dbReference>
<name>A0ABT5CFV2_9BACT</name>
<dbReference type="InterPro" id="IPR002591">
    <property type="entry name" value="Phosphodiest/P_Trfase"/>
</dbReference>
<dbReference type="Proteomes" id="UP001217485">
    <property type="component" value="Unassembled WGS sequence"/>
</dbReference>
<evidence type="ECO:0000313" key="2">
    <source>
        <dbReference type="Proteomes" id="UP001217485"/>
    </source>
</evidence>
<dbReference type="GO" id="GO:0047400">
    <property type="term" value="F:phosphonoacetate hydrolase activity"/>
    <property type="evidence" value="ECO:0007669"/>
    <property type="project" value="UniProtKB-EC"/>
</dbReference>
<dbReference type="PANTHER" id="PTHR10151:SF120">
    <property type="entry name" value="BIS(5'-ADENOSYL)-TRIPHOSPHATASE"/>
    <property type="match status" value="1"/>
</dbReference>
<dbReference type="NCBIfam" id="TIGR02335">
    <property type="entry name" value="hydr_PhnA"/>
    <property type="match status" value="1"/>
</dbReference>
<keyword evidence="2" id="KW-1185">Reference proteome</keyword>
<proteinExistence type="predicted"/>
<dbReference type="EMBL" id="JAQNDK010000006">
    <property type="protein sequence ID" value="MDC0685272.1"/>
    <property type="molecule type" value="Genomic_DNA"/>
</dbReference>
<dbReference type="PANTHER" id="PTHR10151">
    <property type="entry name" value="ECTONUCLEOTIDE PYROPHOSPHATASE/PHOSPHODIESTERASE"/>
    <property type="match status" value="1"/>
</dbReference>
<gene>
    <name evidence="1" type="primary">phnA</name>
    <name evidence="1" type="ORF">POL72_46600</name>
</gene>
<dbReference type="Gene3D" id="3.30.1360.110">
    <property type="entry name" value="Domain 2, Phosphonoacetate Hydrolase"/>
    <property type="match status" value="1"/>
</dbReference>
<comment type="caution">
    <text evidence="1">The sequence shown here is derived from an EMBL/GenBank/DDBJ whole genome shotgun (WGS) entry which is preliminary data.</text>
</comment>
<dbReference type="InterPro" id="IPR023116">
    <property type="entry name" value="Phosphonoacetate_hydro_insert"/>
</dbReference>